<reference evidence="5 6" key="1">
    <citation type="submission" date="2024-11" db="EMBL/GenBank/DDBJ databases">
        <title>Adaptive evolution of stress response genes in parasites aligns with host niche diversity.</title>
        <authorList>
            <person name="Hahn C."/>
            <person name="Resl P."/>
        </authorList>
    </citation>
    <scope>NUCLEOTIDE SEQUENCE [LARGE SCALE GENOMIC DNA]</scope>
    <source>
        <strain evidence="5">EGGRZ-B1_66</strain>
        <tissue evidence="5">Body</tissue>
    </source>
</reference>
<dbReference type="CDD" id="cd21378">
    <property type="entry name" value="eIF3E"/>
    <property type="match status" value="1"/>
</dbReference>
<feature type="non-terminal residue" evidence="5">
    <location>
        <position position="1"/>
    </location>
</feature>
<evidence type="ECO:0000313" key="5">
    <source>
        <dbReference type="EMBL" id="KAL3308700.1"/>
    </source>
</evidence>
<proteinExistence type="inferred from homology"/>
<evidence type="ECO:0000256" key="3">
    <source>
        <dbReference type="ARBA" id="ARBA00022917"/>
    </source>
</evidence>
<dbReference type="Pfam" id="PF09440">
    <property type="entry name" value="eIF3_N"/>
    <property type="match status" value="1"/>
</dbReference>
<gene>
    <name evidence="5" type="primary">EIF3E</name>
    <name evidence="5" type="ORF">Ciccas_012764</name>
</gene>
<dbReference type="HAMAP" id="MF_03004">
    <property type="entry name" value="eIF3e"/>
    <property type="match status" value="1"/>
</dbReference>
<organism evidence="5 6">
    <name type="scientific">Cichlidogyrus casuarinus</name>
    <dbReference type="NCBI Taxonomy" id="1844966"/>
    <lineage>
        <taxon>Eukaryota</taxon>
        <taxon>Metazoa</taxon>
        <taxon>Spiralia</taxon>
        <taxon>Lophotrochozoa</taxon>
        <taxon>Platyhelminthes</taxon>
        <taxon>Monogenea</taxon>
        <taxon>Monopisthocotylea</taxon>
        <taxon>Dactylogyridea</taxon>
        <taxon>Ancyrocephalidae</taxon>
        <taxon>Cichlidogyrus</taxon>
    </lineage>
</organism>
<evidence type="ECO:0000259" key="4">
    <source>
        <dbReference type="PROSITE" id="PS50250"/>
    </source>
</evidence>
<dbReference type="GO" id="GO:0003743">
    <property type="term" value="F:translation initiation factor activity"/>
    <property type="evidence" value="ECO:0007669"/>
    <property type="project" value="UniProtKB-KW"/>
</dbReference>
<dbReference type="Pfam" id="PF01399">
    <property type="entry name" value="PCI"/>
    <property type="match status" value="1"/>
</dbReference>
<dbReference type="SMART" id="SM01186">
    <property type="entry name" value="eIF3_N"/>
    <property type="match status" value="1"/>
</dbReference>
<dbReference type="Proteomes" id="UP001626550">
    <property type="component" value="Unassembled WGS sequence"/>
</dbReference>
<keyword evidence="2 5" id="KW-0396">Initiation factor</keyword>
<dbReference type="InterPro" id="IPR019010">
    <property type="entry name" value="eIF3e_N"/>
</dbReference>
<dbReference type="SUPFAM" id="SSF46785">
    <property type="entry name" value="Winged helix' DNA-binding domain"/>
    <property type="match status" value="1"/>
</dbReference>
<evidence type="ECO:0000256" key="2">
    <source>
        <dbReference type="ARBA" id="ARBA00022540"/>
    </source>
</evidence>
<sequence length="400" mass="46904">IYDNESVRQMTLDVLFNHTSMIDFAIEVYQKGDKNVQPPAAYFEQRTEAFKKLEEAKQTMEPIRAIVTSDSMKDLGKVEGKELFQTLQDKHNFTSEMLQSMFDASMTYYDSSFYSMAQEWLNIFRFFVTMDDKLYLHACWGILACEILSQNWDGAMSELEKLKIAIDYQSEDKPSSKAYLQQLQQRTWMLHWSLYVFFNHTQGKEKLIDWFLGNPNHMNAIQTMAPHLLRYLAVCVVVSQDKKKKQQIKDLLHLIQQESYSYKDPITEFLDSLYVKFDFDKAQAQLRICEKVLSNDFFLTGCYSEFLESARLLMFETFCRIHHSVGIDMLSERLNMSVEEAESWIVNLIRNARMDAKIDSEKGQIIMGTQTMSPYEQVVERTREKASATARLMMRLHKVN</sequence>
<evidence type="ECO:0000313" key="6">
    <source>
        <dbReference type="Proteomes" id="UP001626550"/>
    </source>
</evidence>
<protein>
    <submittedName>
        <fullName evidence="5">Eukaryotic translation initiation factor 3 subunit E</fullName>
    </submittedName>
</protein>
<dbReference type="EMBL" id="JBJKFK010004841">
    <property type="protein sequence ID" value="KAL3308700.1"/>
    <property type="molecule type" value="Genomic_DNA"/>
</dbReference>
<dbReference type="AlphaFoldDB" id="A0ABD2PMH6"/>
<dbReference type="PROSITE" id="PS50250">
    <property type="entry name" value="PCI"/>
    <property type="match status" value="1"/>
</dbReference>
<dbReference type="InterPro" id="IPR036390">
    <property type="entry name" value="WH_DNA-bd_sf"/>
</dbReference>
<dbReference type="InterPro" id="IPR016650">
    <property type="entry name" value="eIF3e"/>
</dbReference>
<comment type="caution">
    <text evidence="5">The sequence shown here is derived from an EMBL/GenBank/DDBJ whole genome shotgun (WGS) entry which is preliminary data.</text>
</comment>
<evidence type="ECO:0000256" key="1">
    <source>
        <dbReference type="ARBA" id="ARBA00022490"/>
    </source>
</evidence>
<dbReference type="PIRSF" id="PIRSF016255">
    <property type="entry name" value="eIF3e_su6"/>
    <property type="match status" value="1"/>
</dbReference>
<keyword evidence="6" id="KW-1185">Reference proteome</keyword>
<accession>A0ABD2PMH6</accession>
<keyword evidence="3" id="KW-0648">Protein biosynthesis</keyword>
<dbReference type="InterPro" id="IPR000717">
    <property type="entry name" value="PCI_dom"/>
</dbReference>
<dbReference type="SMART" id="SM00088">
    <property type="entry name" value="PINT"/>
    <property type="match status" value="1"/>
</dbReference>
<keyword evidence="1" id="KW-0963">Cytoplasm</keyword>
<dbReference type="PANTHER" id="PTHR10317">
    <property type="entry name" value="EUKARYOTIC TRANSLATION INITIATION FACTOR 3 SUBUNIT E"/>
    <property type="match status" value="1"/>
</dbReference>
<name>A0ABD2PMH6_9PLAT</name>
<feature type="domain" description="PCI" evidence="4">
    <location>
        <begin position="196"/>
        <end position="372"/>
    </location>
</feature>